<feature type="signal peptide" evidence="2">
    <location>
        <begin position="1"/>
        <end position="29"/>
    </location>
</feature>
<evidence type="ECO:0000256" key="2">
    <source>
        <dbReference type="SAM" id="SignalP"/>
    </source>
</evidence>
<proteinExistence type="predicted"/>
<feature type="chain" id="PRO_5035210371" evidence="2">
    <location>
        <begin position="30"/>
        <end position="199"/>
    </location>
</feature>
<comment type="caution">
    <text evidence="3">The sequence shown here is derived from an EMBL/GenBank/DDBJ whole genome shotgun (WGS) entry which is preliminary data.</text>
</comment>
<sequence>MNRTKRLAVIAALSAAVAGGVVTPVAAWAAEPTPSASSSASSGGTTADTTADTGGAASGTGERGPRGGHGRMAAGLAEILGIDEDKITTAMEELREEAGADRTDKSEQPADREAWNEALAAKLGVTADKLTAAMDALRGQRAAEAEAALSERLKTAVTAGTITQAEADAVLKAQKAGLLGGGPRGAKDTGDAAQDSAQS</sequence>
<organism evidence="3 4">
    <name type="scientific">Planobispora longispora</name>
    <dbReference type="NCBI Taxonomy" id="28887"/>
    <lineage>
        <taxon>Bacteria</taxon>
        <taxon>Bacillati</taxon>
        <taxon>Actinomycetota</taxon>
        <taxon>Actinomycetes</taxon>
        <taxon>Streptosporangiales</taxon>
        <taxon>Streptosporangiaceae</taxon>
        <taxon>Planobispora</taxon>
    </lineage>
</organism>
<name>A0A8J3RUK6_9ACTN</name>
<feature type="region of interest" description="Disordered" evidence="1">
    <location>
        <begin position="177"/>
        <end position="199"/>
    </location>
</feature>
<dbReference type="EMBL" id="BOOH01000067">
    <property type="protein sequence ID" value="GIH80995.1"/>
    <property type="molecule type" value="Genomic_DNA"/>
</dbReference>
<evidence type="ECO:0000313" key="4">
    <source>
        <dbReference type="Proteomes" id="UP000616724"/>
    </source>
</evidence>
<feature type="region of interest" description="Disordered" evidence="1">
    <location>
        <begin position="30"/>
        <end position="75"/>
    </location>
</feature>
<feature type="compositionally biased region" description="Low complexity" evidence="1">
    <location>
        <begin position="30"/>
        <end position="55"/>
    </location>
</feature>
<dbReference type="AlphaFoldDB" id="A0A8J3RUK6"/>
<evidence type="ECO:0000256" key="1">
    <source>
        <dbReference type="SAM" id="MobiDB-lite"/>
    </source>
</evidence>
<evidence type="ECO:0000313" key="3">
    <source>
        <dbReference type="EMBL" id="GIH80995.1"/>
    </source>
</evidence>
<dbReference type="Proteomes" id="UP000616724">
    <property type="component" value="Unassembled WGS sequence"/>
</dbReference>
<keyword evidence="2" id="KW-0732">Signal</keyword>
<accession>A0A8J3RUK6</accession>
<reference evidence="3 4" key="1">
    <citation type="submission" date="2021-01" db="EMBL/GenBank/DDBJ databases">
        <title>Whole genome shotgun sequence of Planobispora longispora NBRC 13918.</title>
        <authorList>
            <person name="Komaki H."/>
            <person name="Tamura T."/>
        </authorList>
    </citation>
    <scope>NUCLEOTIDE SEQUENCE [LARGE SCALE GENOMIC DNA]</scope>
    <source>
        <strain evidence="3 4">NBRC 13918</strain>
    </source>
</reference>
<keyword evidence="4" id="KW-1185">Reference proteome</keyword>
<feature type="region of interest" description="Disordered" evidence="1">
    <location>
        <begin position="87"/>
        <end position="114"/>
    </location>
</feature>
<dbReference type="RefSeq" id="WP_203895401.1">
    <property type="nucleotide sequence ID" value="NZ_BOOH01000067.1"/>
</dbReference>
<gene>
    <name evidence="3" type="ORF">Plo01_74240</name>
</gene>
<protein>
    <submittedName>
        <fullName evidence="3">Uncharacterized protein</fullName>
    </submittedName>
</protein>